<protein>
    <submittedName>
        <fullName evidence="1">Competence protein</fullName>
    </submittedName>
</protein>
<dbReference type="OrthoDB" id="2417337at2"/>
<dbReference type="RefSeq" id="WP_095307866.1">
    <property type="nucleotide sequence ID" value="NZ_JAMAWL010000007.1"/>
</dbReference>
<keyword evidence="2" id="KW-1185">Reference proteome</keyword>
<proteinExistence type="predicted"/>
<organism evidence="1 2">
    <name type="scientific">Oceanobacillus profundus</name>
    <dbReference type="NCBI Taxonomy" id="372463"/>
    <lineage>
        <taxon>Bacteria</taxon>
        <taxon>Bacillati</taxon>
        <taxon>Bacillota</taxon>
        <taxon>Bacilli</taxon>
        <taxon>Bacillales</taxon>
        <taxon>Bacillaceae</taxon>
        <taxon>Oceanobacillus</taxon>
    </lineage>
</organism>
<dbReference type="GO" id="GO:0030420">
    <property type="term" value="P:establishment of competence for transformation"/>
    <property type="evidence" value="ECO:0007669"/>
    <property type="project" value="InterPro"/>
</dbReference>
<dbReference type="AlphaFoldDB" id="A0A417YP78"/>
<comment type="caution">
    <text evidence="1">The sequence shown here is derived from an EMBL/GenBank/DDBJ whole genome shotgun (WGS) entry which is preliminary data.</text>
</comment>
<name>A0A417YP78_9BACI</name>
<dbReference type="InterPro" id="IPR010461">
    <property type="entry name" value="ComK"/>
</dbReference>
<dbReference type="Pfam" id="PF06338">
    <property type="entry name" value="ComK"/>
    <property type="match status" value="1"/>
</dbReference>
<evidence type="ECO:0000313" key="2">
    <source>
        <dbReference type="Proteomes" id="UP000285456"/>
    </source>
</evidence>
<accession>A0A417YP78</accession>
<reference evidence="1 2" key="1">
    <citation type="journal article" date="2007" name="Int. J. Syst. Evol. Microbiol.">
        <title>Oceanobacillus profundus sp. nov., isolated from a deep-sea sediment core.</title>
        <authorList>
            <person name="Kim Y.G."/>
            <person name="Choi D.H."/>
            <person name="Hyun S."/>
            <person name="Cho B.C."/>
        </authorList>
    </citation>
    <scope>NUCLEOTIDE SEQUENCE [LARGE SCALE GENOMIC DNA]</scope>
    <source>
        <strain evidence="1 2">DSM 18246</strain>
    </source>
</reference>
<sequence length="158" mass="18185">MERLYIISSDTKAIMRTASSYYRSKVLEGNEDKFSIKSPEQIIDNSCLLYGADLKGRKQAVRKILSTTSKLPVPISPTRGVFMFPTSSTKNKDCVWIAFHQVKFYEQRADRTYIGFFDDTGIYVNASENSIDAQYKRTSQVIVHYNRRILFGFGSDMY</sequence>
<evidence type="ECO:0000313" key="1">
    <source>
        <dbReference type="EMBL" id="RHW35489.1"/>
    </source>
</evidence>
<dbReference type="EMBL" id="QWEH01000001">
    <property type="protein sequence ID" value="RHW35489.1"/>
    <property type="molecule type" value="Genomic_DNA"/>
</dbReference>
<gene>
    <name evidence="1" type="ORF">D1B32_02370</name>
</gene>
<dbReference type="Proteomes" id="UP000285456">
    <property type="component" value="Unassembled WGS sequence"/>
</dbReference>